<evidence type="ECO:0000313" key="1">
    <source>
        <dbReference type="EMBL" id="EPS99316.1"/>
    </source>
</evidence>
<organism evidence="1 2">
    <name type="scientific">Fomitopsis schrenkii</name>
    <name type="common">Brown rot fungus</name>
    <dbReference type="NCBI Taxonomy" id="2126942"/>
    <lineage>
        <taxon>Eukaryota</taxon>
        <taxon>Fungi</taxon>
        <taxon>Dikarya</taxon>
        <taxon>Basidiomycota</taxon>
        <taxon>Agaricomycotina</taxon>
        <taxon>Agaricomycetes</taxon>
        <taxon>Polyporales</taxon>
        <taxon>Fomitopsis</taxon>
    </lineage>
</organism>
<dbReference type="Proteomes" id="UP000015241">
    <property type="component" value="Unassembled WGS sequence"/>
</dbReference>
<gene>
    <name evidence="1" type="ORF">FOMPIDRAFT_115353</name>
</gene>
<reference evidence="1 2" key="1">
    <citation type="journal article" date="2012" name="Science">
        <title>The Paleozoic origin of enzymatic lignin decomposition reconstructed from 31 fungal genomes.</title>
        <authorList>
            <person name="Floudas D."/>
            <person name="Binder M."/>
            <person name="Riley R."/>
            <person name="Barry K."/>
            <person name="Blanchette R.A."/>
            <person name="Henrissat B."/>
            <person name="Martinez A.T."/>
            <person name="Otillar R."/>
            <person name="Spatafora J.W."/>
            <person name="Yadav J.S."/>
            <person name="Aerts A."/>
            <person name="Benoit I."/>
            <person name="Boyd A."/>
            <person name="Carlson A."/>
            <person name="Copeland A."/>
            <person name="Coutinho P.M."/>
            <person name="de Vries R.P."/>
            <person name="Ferreira P."/>
            <person name="Findley K."/>
            <person name="Foster B."/>
            <person name="Gaskell J."/>
            <person name="Glotzer D."/>
            <person name="Gorecki P."/>
            <person name="Heitman J."/>
            <person name="Hesse C."/>
            <person name="Hori C."/>
            <person name="Igarashi K."/>
            <person name="Jurgens J.A."/>
            <person name="Kallen N."/>
            <person name="Kersten P."/>
            <person name="Kohler A."/>
            <person name="Kuees U."/>
            <person name="Kumar T.K.A."/>
            <person name="Kuo A."/>
            <person name="LaButti K."/>
            <person name="Larrondo L.F."/>
            <person name="Lindquist E."/>
            <person name="Ling A."/>
            <person name="Lombard V."/>
            <person name="Lucas S."/>
            <person name="Lundell T."/>
            <person name="Martin R."/>
            <person name="McLaughlin D.J."/>
            <person name="Morgenstern I."/>
            <person name="Morin E."/>
            <person name="Murat C."/>
            <person name="Nagy L.G."/>
            <person name="Nolan M."/>
            <person name="Ohm R.A."/>
            <person name="Patyshakuliyeva A."/>
            <person name="Rokas A."/>
            <person name="Ruiz-Duenas F.J."/>
            <person name="Sabat G."/>
            <person name="Salamov A."/>
            <person name="Samejima M."/>
            <person name="Schmutz J."/>
            <person name="Slot J.C."/>
            <person name="St John F."/>
            <person name="Stenlid J."/>
            <person name="Sun H."/>
            <person name="Sun S."/>
            <person name="Syed K."/>
            <person name="Tsang A."/>
            <person name="Wiebenga A."/>
            <person name="Young D."/>
            <person name="Pisabarro A."/>
            <person name="Eastwood D.C."/>
            <person name="Martin F."/>
            <person name="Cullen D."/>
            <person name="Grigoriev I.V."/>
            <person name="Hibbett D.S."/>
        </authorList>
    </citation>
    <scope>NUCLEOTIDE SEQUENCE</scope>
    <source>
        <strain evidence="2">FP-58527</strain>
    </source>
</reference>
<evidence type="ECO:0008006" key="3">
    <source>
        <dbReference type="Google" id="ProtNLM"/>
    </source>
</evidence>
<protein>
    <recommendedName>
        <fullName evidence="3">F-box domain-containing protein</fullName>
    </recommendedName>
</protein>
<dbReference type="HOGENOM" id="CLU_1175452_0_0_1"/>
<dbReference type="AlphaFoldDB" id="S8E2C8"/>
<dbReference type="EMBL" id="KE504157">
    <property type="protein sequence ID" value="EPS99316.1"/>
    <property type="molecule type" value="Genomic_DNA"/>
</dbReference>
<accession>S8E2C8</accession>
<keyword evidence="2" id="KW-1185">Reference proteome</keyword>
<evidence type="ECO:0000313" key="2">
    <source>
        <dbReference type="Proteomes" id="UP000015241"/>
    </source>
</evidence>
<proteinExistence type="predicted"/>
<sequence length="236" mass="25696">MALIVNSAPATRLPVELLQQIFSLQPGFAQHGDPFRSFTSGHLLSRRCAALLDGPAPMLRHLSVDGALLETDEAAIGRTSHSPAMLNRDRAPDLESLRIALHGLSSHEAALVDLLRRLSLGEVGMLGVEGELITYDAWVAMVEQLEKANALMVDGMYLVARLPEMLCVRPAPVPVGATPRTEGEAEGTQESVQYFLPNLREIWLSSTCLSRKSDYDAGQLGPWATPFCQVLRERAG</sequence>
<name>S8E2C8_FOMSC</name>
<dbReference type="InParanoid" id="S8E2C8"/>